<feature type="domain" description="Xylanolytic transcriptional activator regulatory" evidence="6">
    <location>
        <begin position="212"/>
        <end position="290"/>
    </location>
</feature>
<evidence type="ECO:0000256" key="5">
    <source>
        <dbReference type="ARBA" id="ARBA00023242"/>
    </source>
</evidence>
<sequence length="550" mass="60802">MRRHCDYTDAVPAPTPEDFAALQLKLQELETRLNTNSSGSVASLGGSPPPNAVPNYVQADFSWQPPISVQFPASLFLDLSTWKRMRRVVPKPVVEIPEEVLAQLGEPAEIQQTINEYFVTIHLWLPIISKSRMQNGHSLLEGGSDLAMLFLAVKLVTTVPIPSVAAADHYIYLTAKRFVLSLEHGGIPSIMVLQSMVLIAIYEYSHGIYPAAWTTIGGCARYADFLGLPDVHESSILLNSATTWVELEERRRTWWAIVVLDRIVCLGNQKKCILPDPPEHEILPANDRIWDDDIPSLVTQRTVASLFTGDPSPFSRLCEAATLASRVLAHVRLMPTSQENTDQPLLASAAMSLLDTLLHASSVVDGEANASRQGYSLPTFHTDPFLASTSWNPYLAPQAVLLSATLLLQETYSWPPQYPPSSTQEANLRHRALRGLQTTSSQVISLLSRDILSQRLHPSPAPVSTVRLELGLDTDHALLDNNGSILRRVSPLILDALYSAANNFSWLAQEEHSVVVDASTIAKEGLASINRRWRVAGEYLHMLEQDWQGP</sequence>
<dbReference type="PANTHER" id="PTHR47338">
    <property type="entry name" value="ZN(II)2CYS6 TRANSCRIPTION FACTOR (EUROFUNG)-RELATED"/>
    <property type="match status" value="1"/>
</dbReference>
<evidence type="ECO:0000256" key="2">
    <source>
        <dbReference type="ARBA" id="ARBA00022723"/>
    </source>
</evidence>
<dbReference type="InterPro" id="IPR007219">
    <property type="entry name" value="XnlR_reg_dom"/>
</dbReference>
<comment type="subcellular location">
    <subcellularLocation>
        <location evidence="1">Nucleus</location>
    </subcellularLocation>
</comment>
<dbReference type="CDD" id="cd12148">
    <property type="entry name" value="fungal_TF_MHR"/>
    <property type="match status" value="1"/>
</dbReference>
<reference evidence="8" key="1">
    <citation type="submission" date="2015-05" db="EMBL/GenBank/DDBJ databases">
        <authorList>
            <person name="Fogelqvist Johan"/>
        </authorList>
    </citation>
    <scope>NUCLEOTIDE SEQUENCE [LARGE SCALE GENOMIC DNA]</scope>
</reference>
<evidence type="ECO:0000313" key="8">
    <source>
        <dbReference type="Proteomes" id="UP000044602"/>
    </source>
</evidence>
<dbReference type="GO" id="GO:0000981">
    <property type="term" value="F:DNA-binding transcription factor activity, RNA polymerase II-specific"/>
    <property type="evidence" value="ECO:0007669"/>
    <property type="project" value="InterPro"/>
</dbReference>
<protein>
    <recommendedName>
        <fullName evidence="6">Xylanolytic transcriptional activator regulatory domain-containing protein</fullName>
    </recommendedName>
</protein>
<dbReference type="SMART" id="SM00906">
    <property type="entry name" value="Fungal_trans"/>
    <property type="match status" value="1"/>
</dbReference>
<dbReference type="AlphaFoldDB" id="A0A0G4LSA4"/>
<evidence type="ECO:0000313" key="7">
    <source>
        <dbReference type="EMBL" id="CRK24887.1"/>
    </source>
</evidence>
<name>A0A0G4LSA4_VERLO</name>
<keyword evidence="2" id="KW-0479">Metal-binding</keyword>
<accession>A0A0G4LSA4</accession>
<dbReference type="GO" id="GO:0006351">
    <property type="term" value="P:DNA-templated transcription"/>
    <property type="evidence" value="ECO:0007669"/>
    <property type="project" value="InterPro"/>
</dbReference>
<gene>
    <name evidence="7" type="ORF">BN1708_014053</name>
</gene>
<evidence type="ECO:0000256" key="4">
    <source>
        <dbReference type="ARBA" id="ARBA00023163"/>
    </source>
</evidence>
<evidence type="ECO:0000256" key="3">
    <source>
        <dbReference type="ARBA" id="ARBA00023015"/>
    </source>
</evidence>
<organism evidence="7 8">
    <name type="scientific">Verticillium longisporum</name>
    <name type="common">Verticillium dahliae var. longisporum</name>
    <dbReference type="NCBI Taxonomy" id="100787"/>
    <lineage>
        <taxon>Eukaryota</taxon>
        <taxon>Fungi</taxon>
        <taxon>Dikarya</taxon>
        <taxon>Ascomycota</taxon>
        <taxon>Pezizomycotina</taxon>
        <taxon>Sordariomycetes</taxon>
        <taxon>Hypocreomycetidae</taxon>
        <taxon>Glomerellales</taxon>
        <taxon>Plectosphaerellaceae</taxon>
        <taxon>Verticillium</taxon>
    </lineage>
</organism>
<dbReference type="GO" id="GO:0003677">
    <property type="term" value="F:DNA binding"/>
    <property type="evidence" value="ECO:0007669"/>
    <property type="project" value="InterPro"/>
</dbReference>
<keyword evidence="3" id="KW-0805">Transcription regulation</keyword>
<proteinExistence type="predicted"/>
<dbReference type="GO" id="GO:0008270">
    <property type="term" value="F:zinc ion binding"/>
    <property type="evidence" value="ECO:0007669"/>
    <property type="project" value="InterPro"/>
</dbReference>
<dbReference type="EMBL" id="CVQH01017891">
    <property type="protein sequence ID" value="CRK24887.1"/>
    <property type="molecule type" value="Genomic_DNA"/>
</dbReference>
<evidence type="ECO:0000256" key="1">
    <source>
        <dbReference type="ARBA" id="ARBA00004123"/>
    </source>
</evidence>
<keyword evidence="4" id="KW-0804">Transcription</keyword>
<dbReference type="Proteomes" id="UP000044602">
    <property type="component" value="Unassembled WGS sequence"/>
</dbReference>
<dbReference type="PANTHER" id="PTHR47338:SF20">
    <property type="entry name" value="ZN(II)2CYS6 TRANSCRIPTION FACTOR (EUROFUNG)"/>
    <property type="match status" value="1"/>
</dbReference>
<dbReference type="GO" id="GO:0005634">
    <property type="term" value="C:nucleus"/>
    <property type="evidence" value="ECO:0007669"/>
    <property type="project" value="UniProtKB-SubCell"/>
</dbReference>
<keyword evidence="5" id="KW-0539">Nucleus</keyword>
<keyword evidence="8" id="KW-1185">Reference proteome</keyword>
<dbReference type="InterPro" id="IPR050815">
    <property type="entry name" value="TF_fung"/>
</dbReference>
<dbReference type="STRING" id="100787.A0A0G4LSA4"/>
<dbReference type="Pfam" id="PF04082">
    <property type="entry name" value="Fungal_trans"/>
    <property type="match status" value="1"/>
</dbReference>
<evidence type="ECO:0000259" key="6">
    <source>
        <dbReference type="SMART" id="SM00906"/>
    </source>
</evidence>